<proteinExistence type="predicted"/>
<organism evidence="1 2">
    <name type="scientific">Mucilaginibacter aquatilis</name>
    <dbReference type="NCBI Taxonomy" id="1517760"/>
    <lineage>
        <taxon>Bacteria</taxon>
        <taxon>Pseudomonadati</taxon>
        <taxon>Bacteroidota</taxon>
        <taxon>Sphingobacteriia</taxon>
        <taxon>Sphingobacteriales</taxon>
        <taxon>Sphingobacteriaceae</taxon>
        <taxon>Mucilaginibacter</taxon>
    </lineage>
</organism>
<comment type="caution">
    <text evidence="1">The sequence shown here is derived from an EMBL/GenBank/DDBJ whole genome shotgun (WGS) entry which is preliminary data.</text>
</comment>
<dbReference type="AlphaFoldDB" id="A0A6I4IAZ4"/>
<evidence type="ECO:0008006" key="3">
    <source>
        <dbReference type="Google" id="ProtNLM"/>
    </source>
</evidence>
<protein>
    <recommendedName>
        <fullName evidence="3">Glycosyltransferase family 1 protein</fullName>
    </recommendedName>
</protein>
<evidence type="ECO:0000313" key="2">
    <source>
        <dbReference type="Proteomes" id="UP000434850"/>
    </source>
</evidence>
<reference evidence="1 2" key="1">
    <citation type="submission" date="2019-12" db="EMBL/GenBank/DDBJ databases">
        <title>Mucilaginibacter sp. HME9299 genome sequencing and assembly.</title>
        <authorList>
            <person name="Kang H."/>
            <person name="Kim H."/>
            <person name="Joh K."/>
        </authorList>
    </citation>
    <scope>NUCLEOTIDE SEQUENCE [LARGE SCALE GENOMIC DNA]</scope>
    <source>
        <strain evidence="1 2">HME9299</strain>
    </source>
</reference>
<dbReference type="EMBL" id="WQLA01000005">
    <property type="protein sequence ID" value="MVN92127.1"/>
    <property type="molecule type" value="Genomic_DNA"/>
</dbReference>
<sequence length="344" mass="38853">MKKIVHITPTLPPAINGLGDFSYLMAQTTKELIEAEIVFAVNDLPPGDLEFKVIDFNAGNLYTKVFEQNPDVVVIHFVIYAYQKKGLPFYMPKVVKQLKKTLGCKILVYFHELYAVTTNVLSSAFFIFPLQKIIVRQLYNLADQTFTNCVYYKTRLSNALGGKPNNVIITGLYSNIPEAYYDHNIAKDESCMVIFGSATSRSNIYTSTHFASVIEKLGVKTIYDIGAGDMNCNVPGVLFKKLGKLPAEDIAVYLNKATYGAIEYPIRFLGKSGIQSAYAAFEVIPINFNELNQPLLDGLTRNVDYFDYNSPLPITNKQAVRDKLRLWYSQRNRMAVTKKVIEHF</sequence>
<dbReference type="OrthoDB" id="1100436at2"/>
<name>A0A6I4IAZ4_9SPHI</name>
<dbReference type="RefSeq" id="WP_157542447.1">
    <property type="nucleotide sequence ID" value="NZ_WQLA01000005.1"/>
</dbReference>
<evidence type="ECO:0000313" key="1">
    <source>
        <dbReference type="EMBL" id="MVN92127.1"/>
    </source>
</evidence>
<keyword evidence="2" id="KW-1185">Reference proteome</keyword>
<dbReference type="SUPFAM" id="SSF53756">
    <property type="entry name" value="UDP-Glycosyltransferase/glycogen phosphorylase"/>
    <property type="match status" value="1"/>
</dbReference>
<accession>A0A6I4IAZ4</accession>
<dbReference type="Proteomes" id="UP000434850">
    <property type="component" value="Unassembled WGS sequence"/>
</dbReference>
<gene>
    <name evidence="1" type="ORF">GO816_13405</name>
</gene>